<feature type="region of interest" description="Disordered" evidence="1">
    <location>
        <begin position="36"/>
        <end position="61"/>
    </location>
</feature>
<reference evidence="3 4" key="1">
    <citation type="submission" date="2019-02" db="EMBL/GenBank/DDBJ databases">
        <title>Deep-cultivation of Planctomycetes and their phenomic and genomic characterization uncovers novel biology.</title>
        <authorList>
            <person name="Wiegand S."/>
            <person name="Jogler M."/>
            <person name="Boedeker C."/>
            <person name="Pinto D."/>
            <person name="Vollmers J."/>
            <person name="Rivas-Marin E."/>
            <person name="Kohn T."/>
            <person name="Peeters S.H."/>
            <person name="Heuer A."/>
            <person name="Rast P."/>
            <person name="Oberbeckmann S."/>
            <person name="Bunk B."/>
            <person name="Jeske O."/>
            <person name="Meyerdierks A."/>
            <person name="Storesund J.E."/>
            <person name="Kallscheuer N."/>
            <person name="Luecker S."/>
            <person name="Lage O.M."/>
            <person name="Pohl T."/>
            <person name="Merkel B.J."/>
            <person name="Hornburger P."/>
            <person name="Mueller R.-W."/>
            <person name="Bruemmer F."/>
            <person name="Labrenz M."/>
            <person name="Spormann A.M."/>
            <person name="Op den Camp H."/>
            <person name="Overmann J."/>
            <person name="Amann R."/>
            <person name="Jetten M.S.M."/>
            <person name="Mascher T."/>
            <person name="Medema M.H."/>
            <person name="Devos D.P."/>
            <person name="Kaster A.-K."/>
            <person name="Ovreas L."/>
            <person name="Rohde M."/>
            <person name="Galperin M.Y."/>
            <person name="Jogler C."/>
        </authorList>
    </citation>
    <scope>NUCLEOTIDE SEQUENCE [LARGE SCALE GENOMIC DNA]</scope>
    <source>
        <strain evidence="3 4">ETA_A8</strain>
    </source>
</reference>
<sequence length="824" mass="89782">MKMNVVRGKMSLGTGLTLRIVLAVAGMLALSGCTNSNNSSARTDDPAVSQPVSPLSSATGPASASDILQQLLATYRAAKSYQDEAVVKLSYKANGQEMVQAFPASVAFERPNKVALDVYQAKVRIDGKEFKASIHDPEAGESLDGQVVVRKAPDVLKLSELASDPLLYDTLAGRPRRQPIQLELLLESRGLANAFAADVACQLLDDGVTHGRSCRRVAVPSPGGNFIFWVDRENHLLRRLDYPAAALLPEVAQDPAVSELQLWIEMPGAILDGPIAASRWQLSVPAQAKIVKSFILPPRPLPSQLFGKEPSEFFFTTLDDKRLTQAQLREKVTVLCWYHDNPACEATLHQVALAAREFKDHPQVDFLAVATDPAQISGEQVKQTLQGWRAELPVVRDFDAFGDKAFHIEFQPTVVVLDAKGRVQIFQSGGNPELAKQLSVIVERLLKGNDLAGEIVAQAESEQNEYNQLVASGGREPEPVVELAEPVIRRRSEPKHIQLQPVWNCTELKSPGNLLLVPPVNPDDEPRLLVCEGWRTIAEVSLAGKVLRRYELELAEQAAVTWLRTTVDKAGQRYFVGGAPLSPQWYLFDDQFKLLRAYPESMQDTLRITDVQLADLDEDGTAEVLAGNVGLLGLHATTLQGEVKWRNRTFPNVISVAVTKPNDVGSWQILVTGEQGSVLPLNRFGREEPERKVANWPLARLAVASFPTPTQAAMVGISNDPQGNLVAVGLTTQLRECWNYQLPPGAHQQPIEPIASSQVLEGHQGEWWFAAADGSVHLVSEDGKLHDSFATGSVLSGLAVAKLSQGGLLLISSTSGLSASQVKK</sequence>
<evidence type="ECO:0000313" key="3">
    <source>
        <dbReference type="EMBL" id="QDU31145.1"/>
    </source>
</evidence>
<dbReference type="InterPro" id="IPR036249">
    <property type="entry name" value="Thioredoxin-like_sf"/>
</dbReference>
<dbReference type="PROSITE" id="PS51352">
    <property type="entry name" value="THIOREDOXIN_2"/>
    <property type="match status" value="1"/>
</dbReference>
<name>A0A517YLN9_9BACT</name>
<protein>
    <recommendedName>
        <fullName evidence="2">Thioredoxin domain-containing protein</fullName>
    </recommendedName>
</protein>
<dbReference type="PROSITE" id="PS51257">
    <property type="entry name" value="PROKAR_LIPOPROTEIN"/>
    <property type="match status" value="1"/>
</dbReference>
<dbReference type="Gene3D" id="3.40.30.10">
    <property type="entry name" value="Glutaredoxin"/>
    <property type="match status" value="1"/>
</dbReference>
<dbReference type="EMBL" id="CP036274">
    <property type="protein sequence ID" value="QDU31145.1"/>
    <property type="molecule type" value="Genomic_DNA"/>
</dbReference>
<dbReference type="InterPro" id="IPR013766">
    <property type="entry name" value="Thioredoxin_domain"/>
</dbReference>
<dbReference type="KEGG" id="aagg:ETAA8_62980"/>
<accession>A0A517YLN9</accession>
<feature type="compositionally biased region" description="Polar residues" evidence="1">
    <location>
        <begin position="50"/>
        <end position="61"/>
    </location>
</feature>
<organism evidence="3 4">
    <name type="scientific">Anatilimnocola aggregata</name>
    <dbReference type="NCBI Taxonomy" id="2528021"/>
    <lineage>
        <taxon>Bacteria</taxon>
        <taxon>Pseudomonadati</taxon>
        <taxon>Planctomycetota</taxon>
        <taxon>Planctomycetia</taxon>
        <taxon>Pirellulales</taxon>
        <taxon>Pirellulaceae</taxon>
        <taxon>Anatilimnocola</taxon>
    </lineage>
</organism>
<keyword evidence="4" id="KW-1185">Reference proteome</keyword>
<dbReference type="Proteomes" id="UP000315017">
    <property type="component" value="Chromosome"/>
</dbReference>
<gene>
    <name evidence="3" type="ORF">ETAA8_62980</name>
</gene>
<feature type="domain" description="Thioredoxin" evidence="2">
    <location>
        <begin position="290"/>
        <end position="447"/>
    </location>
</feature>
<proteinExistence type="predicted"/>
<dbReference type="AlphaFoldDB" id="A0A517YLN9"/>
<evidence type="ECO:0000256" key="1">
    <source>
        <dbReference type="SAM" id="MobiDB-lite"/>
    </source>
</evidence>
<evidence type="ECO:0000313" key="4">
    <source>
        <dbReference type="Proteomes" id="UP000315017"/>
    </source>
</evidence>
<dbReference type="SUPFAM" id="SSF52833">
    <property type="entry name" value="Thioredoxin-like"/>
    <property type="match status" value="1"/>
</dbReference>
<evidence type="ECO:0000259" key="2">
    <source>
        <dbReference type="PROSITE" id="PS51352"/>
    </source>
</evidence>
<dbReference type="CDD" id="cd02966">
    <property type="entry name" value="TlpA_like_family"/>
    <property type="match status" value="1"/>
</dbReference>